<comment type="caution">
    <text evidence="1">The sequence shown here is derived from an EMBL/GenBank/DDBJ whole genome shotgun (WGS) entry which is preliminary data.</text>
</comment>
<reference evidence="1" key="1">
    <citation type="submission" date="2022-01" db="EMBL/GenBank/DDBJ databases">
        <authorList>
            <person name="Criscuolo A."/>
        </authorList>
    </citation>
    <scope>NUCLEOTIDE SEQUENCE</scope>
    <source>
        <strain evidence="1">CIP111893</strain>
    </source>
</reference>
<dbReference type="EMBL" id="CAKMMF010000014">
    <property type="protein sequence ID" value="CAH1207653.1"/>
    <property type="molecule type" value="Genomic_DNA"/>
</dbReference>
<name>A0ABN8GI30_9BACL</name>
<organism evidence="1 2">
    <name type="scientific">Paenibacillus plantiphilus</name>
    <dbReference type="NCBI Taxonomy" id="2905650"/>
    <lineage>
        <taxon>Bacteria</taxon>
        <taxon>Bacillati</taxon>
        <taxon>Bacillota</taxon>
        <taxon>Bacilli</taxon>
        <taxon>Bacillales</taxon>
        <taxon>Paenibacillaceae</taxon>
        <taxon>Paenibacillus</taxon>
    </lineage>
</organism>
<keyword evidence="2" id="KW-1185">Reference proteome</keyword>
<protein>
    <submittedName>
        <fullName evidence="1">Uncharacterized protein</fullName>
    </submittedName>
</protein>
<evidence type="ECO:0000313" key="1">
    <source>
        <dbReference type="EMBL" id="CAH1207653.1"/>
    </source>
</evidence>
<gene>
    <name evidence="1" type="ORF">PAECIP111893_02747</name>
</gene>
<dbReference type="Proteomes" id="UP000838686">
    <property type="component" value="Unassembled WGS sequence"/>
</dbReference>
<sequence>MIPQMIELADLIKEQGVNALLGSMKEQLLDEYVKPFEK</sequence>
<proteinExistence type="predicted"/>
<accession>A0ABN8GI30</accession>
<evidence type="ECO:0000313" key="2">
    <source>
        <dbReference type="Proteomes" id="UP000838686"/>
    </source>
</evidence>